<sequence length="593" mass="65190">MSKLSLDAAPFPAIVAALELSCKRDKQARRNTPYRSYEELHQMEAAIHSALSTTRSRMNALLLVNRIPPELLLYIFELACDSCYDGYVSFRHRRKTCRRPLPLSLTYVCRRWRDIALSAPTLWTRIDVQNDHLLGLFLARSDTAALSLHIGDENPDVLLGAHVERLKRLDITTSASSSAPTTFDLARLHFNSPALECLTILPHHGFSTDNNTFLSQTQVLNLKALALDQLGEWIPGNIYPCLTHLCLSCIVSPAGPSGGVVRLITLLINTPALRYLEVMGLNGGKYAPAPMTSKARASLPFLRALTCSKNYASDAFCLLSALEFPPSVVIRLYDLWSLTADSISWPSALLPDGMLQSFTHLDIRAVGRELELTMDGRTAGFWLQVRAEGYQEEWLDWLMQLGTILPVPAVRSLRVTTNHRGVVPALLCQLHASLVKLTVIVIVGEERSSISDSDKGVLPGAYAALASEELSACPQLETLKLETACSDPTSVLRTSALAAMASARMEKGRPLKTLVIATGPLCTHFVDGFSRELVQVLPYITGAVEVRTGAACESFGLSDTFDVPEADQWWDSESSEDIRPRLWKGMGPHLAGL</sequence>
<proteinExistence type="predicted"/>
<comment type="caution">
    <text evidence="1">The sequence shown here is derived from an EMBL/GenBank/DDBJ whole genome shotgun (WGS) entry which is preliminary data.</text>
</comment>
<dbReference type="EMBL" id="JAPEVG010000083">
    <property type="protein sequence ID" value="KAJ8487194.1"/>
    <property type="molecule type" value="Genomic_DNA"/>
</dbReference>
<protein>
    <recommendedName>
        <fullName evidence="3">F-box domain-containing protein</fullName>
    </recommendedName>
</protein>
<dbReference type="AlphaFoldDB" id="A0AAD7XCM8"/>
<dbReference type="PANTHER" id="PTHR38926">
    <property type="entry name" value="F-BOX DOMAIN CONTAINING PROTEIN, EXPRESSED"/>
    <property type="match status" value="1"/>
</dbReference>
<gene>
    <name evidence="1" type="ORF">ONZ51_g4336</name>
</gene>
<evidence type="ECO:0000313" key="2">
    <source>
        <dbReference type="Proteomes" id="UP001215151"/>
    </source>
</evidence>
<evidence type="ECO:0000313" key="1">
    <source>
        <dbReference type="EMBL" id="KAJ8487194.1"/>
    </source>
</evidence>
<organism evidence="1 2">
    <name type="scientific">Trametes cubensis</name>
    <dbReference type="NCBI Taxonomy" id="1111947"/>
    <lineage>
        <taxon>Eukaryota</taxon>
        <taxon>Fungi</taxon>
        <taxon>Dikarya</taxon>
        <taxon>Basidiomycota</taxon>
        <taxon>Agaricomycotina</taxon>
        <taxon>Agaricomycetes</taxon>
        <taxon>Polyporales</taxon>
        <taxon>Polyporaceae</taxon>
        <taxon>Trametes</taxon>
    </lineage>
</organism>
<evidence type="ECO:0008006" key="3">
    <source>
        <dbReference type="Google" id="ProtNLM"/>
    </source>
</evidence>
<dbReference type="PANTHER" id="PTHR38926:SF5">
    <property type="entry name" value="F-BOX AND LEUCINE-RICH REPEAT PROTEIN 6"/>
    <property type="match status" value="1"/>
</dbReference>
<dbReference type="Proteomes" id="UP001215151">
    <property type="component" value="Unassembled WGS sequence"/>
</dbReference>
<name>A0AAD7XCM8_9APHY</name>
<keyword evidence="2" id="KW-1185">Reference proteome</keyword>
<reference evidence="1" key="1">
    <citation type="submission" date="2022-11" db="EMBL/GenBank/DDBJ databases">
        <title>Genome Sequence of Cubamyces cubensis.</title>
        <authorList>
            <person name="Buettner E."/>
        </authorList>
    </citation>
    <scope>NUCLEOTIDE SEQUENCE</scope>
    <source>
        <strain evidence="1">MPL-01</strain>
    </source>
</reference>
<dbReference type="InterPro" id="IPR036047">
    <property type="entry name" value="F-box-like_dom_sf"/>
</dbReference>
<dbReference type="SUPFAM" id="SSF81383">
    <property type="entry name" value="F-box domain"/>
    <property type="match status" value="1"/>
</dbReference>
<accession>A0AAD7XCM8</accession>
<dbReference type="Gene3D" id="1.20.1280.50">
    <property type="match status" value="1"/>
</dbReference>